<reference evidence="2 3" key="1">
    <citation type="submission" date="2024-09" db="EMBL/GenBank/DDBJ databases">
        <authorList>
            <person name="Sun Q."/>
            <person name="Mori K."/>
        </authorList>
    </citation>
    <scope>NUCLEOTIDE SEQUENCE [LARGE SCALE GENOMIC DNA]</scope>
    <source>
        <strain evidence="2 3">CCM 7759</strain>
    </source>
</reference>
<feature type="region of interest" description="Disordered" evidence="1">
    <location>
        <begin position="1"/>
        <end position="50"/>
    </location>
</feature>
<protein>
    <submittedName>
        <fullName evidence="2">Uncharacterized protein</fullName>
    </submittedName>
</protein>
<keyword evidence="3" id="KW-1185">Reference proteome</keyword>
<organism evidence="2 3">
    <name type="scientific">Paenibacillus chartarius</name>
    <dbReference type="NCBI Taxonomy" id="747481"/>
    <lineage>
        <taxon>Bacteria</taxon>
        <taxon>Bacillati</taxon>
        <taxon>Bacillota</taxon>
        <taxon>Bacilli</taxon>
        <taxon>Bacillales</taxon>
        <taxon>Paenibacillaceae</taxon>
        <taxon>Paenibacillus</taxon>
    </lineage>
</organism>
<evidence type="ECO:0000313" key="2">
    <source>
        <dbReference type="EMBL" id="MFC0216368.1"/>
    </source>
</evidence>
<gene>
    <name evidence="2" type="ORF">ACFFK0_28625</name>
</gene>
<dbReference type="RefSeq" id="WP_377474481.1">
    <property type="nucleotide sequence ID" value="NZ_JBHLWN010000119.1"/>
</dbReference>
<evidence type="ECO:0000313" key="3">
    <source>
        <dbReference type="Proteomes" id="UP001589776"/>
    </source>
</evidence>
<evidence type="ECO:0000256" key="1">
    <source>
        <dbReference type="SAM" id="MobiDB-lite"/>
    </source>
</evidence>
<dbReference type="EMBL" id="JBHLWN010000119">
    <property type="protein sequence ID" value="MFC0216368.1"/>
    <property type="molecule type" value="Genomic_DNA"/>
</dbReference>
<proteinExistence type="predicted"/>
<comment type="caution">
    <text evidence="2">The sequence shown here is derived from an EMBL/GenBank/DDBJ whole genome shotgun (WGS) entry which is preliminary data.</text>
</comment>
<sequence length="50" mass="5950">MTKQYGPDKNLQNVVDDLEKPKINAEFNQQQNQEKNDRRERSTMKKGGWI</sequence>
<name>A0ABV6DUN0_9BACL</name>
<feature type="compositionally biased region" description="Basic and acidic residues" evidence="1">
    <location>
        <begin position="34"/>
        <end position="43"/>
    </location>
</feature>
<dbReference type="Proteomes" id="UP001589776">
    <property type="component" value="Unassembled WGS sequence"/>
</dbReference>
<accession>A0ABV6DUN0</accession>